<keyword evidence="2" id="KW-1185">Reference proteome</keyword>
<dbReference type="AlphaFoldDB" id="A0A4Y3PHA1"/>
<proteinExistence type="predicted"/>
<reference evidence="1 2" key="1">
    <citation type="submission" date="2019-06" db="EMBL/GenBank/DDBJ databases">
        <title>Whole genome shotgun sequence of Brevibacillus parabrevis NBRC 12334.</title>
        <authorList>
            <person name="Hosoyama A."/>
            <person name="Uohara A."/>
            <person name="Ohji S."/>
            <person name="Ichikawa N."/>
        </authorList>
    </citation>
    <scope>NUCLEOTIDE SEQUENCE [LARGE SCALE GENOMIC DNA]</scope>
    <source>
        <strain evidence="1 2">NBRC 12334</strain>
    </source>
</reference>
<protein>
    <submittedName>
        <fullName evidence="1">Uncharacterized protein</fullName>
    </submittedName>
</protein>
<organism evidence="1 2">
    <name type="scientific">Brevibacillus parabrevis</name>
    <dbReference type="NCBI Taxonomy" id="54914"/>
    <lineage>
        <taxon>Bacteria</taxon>
        <taxon>Bacillati</taxon>
        <taxon>Bacillota</taxon>
        <taxon>Bacilli</taxon>
        <taxon>Bacillales</taxon>
        <taxon>Paenibacillaceae</taxon>
        <taxon>Brevibacillus</taxon>
    </lineage>
</organism>
<evidence type="ECO:0000313" key="1">
    <source>
        <dbReference type="EMBL" id="GEB33872.1"/>
    </source>
</evidence>
<comment type="caution">
    <text evidence="1">The sequence shown here is derived from an EMBL/GenBank/DDBJ whole genome shotgun (WGS) entry which is preliminary data.</text>
</comment>
<sequence length="259" mass="28957">MGTEKAGQWAKSLADAYSRLECLINECAGQDQKSQPEPSTEALLFLELIRIYVEEEEIRVRQKLKRKSSQRISRVMHERMGAFLAERIAGISFQVMDGLLFLQVQEQTVAAIKCIPDLGSYDTPSWNATIARFAKQYEKRYKLAPGKLLFVVCSLAKSLDAQHAKALTGIDVWCGSALTAPVYREALQTYVSKCVEAMDAVPNPRGQVYFLSPGAHPNTLACQLLRGEPAVMPDGWLKPSVNELMQFVQSRCYTDGDFQ</sequence>
<dbReference type="RefSeq" id="WP_122966664.1">
    <property type="nucleotide sequence ID" value="NZ_BJMH01000017.1"/>
</dbReference>
<name>A0A4Y3PHA1_BREPA</name>
<gene>
    <name evidence="1" type="ORF">BPA01_34520</name>
</gene>
<dbReference type="EMBL" id="BJMH01000017">
    <property type="protein sequence ID" value="GEB33872.1"/>
    <property type="molecule type" value="Genomic_DNA"/>
</dbReference>
<dbReference type="STRING" id="54914.AV540_17125"/>
<evidence type="ECO:0000313" key="2">
    <source>
        <dbReference type="Proteomes" id="UP000316882"/>
    </source>
</evidence>
<dbReference type="Proteomes" id="UP000316882">
    <property type="component" value="Unassembled WGS sequence"/>
</dbReference>
<accession>A0A4Y3PHA1</accession>